<evidence type="ECO:0008006" key="4">
    <source>
        <dbReference type="Google" id="ProtNLM"/>
    </source>
</evidence>
<name>A0ABR2RJJ8_9ROSI</name>
<evidence type="ECO:0000313" key="3">
    <source>
        <dbReference type="Proteomes" id="UP001396334"/>
    </source>
</evidence>
<dbReference type="EMBL" id="JBBPBN010000022">
    <property type="protein sequence ID" value="KAK9013108.1"/>
    <property type="molecule type" value="Genomic_DNA"/>
</dbReference>
<accession>A0ABR2RJJ8</accession>
<organism evidence="2 3">
    <name type="scientific">Hibiscus sabdariffa</name>
    <name type="common">roselle</name>
    <dbReference type="NCBI Taxonomy" id="183260"/>
    <lineage>
        <taxon>Eukaryota</taxon>
        <taxon>Viridiplantae</taxon>
        <taxon>Streptophyta</taxon>
        <taxon>Embryophyta</taxon>
        <taxon>Tracheophyta</taxon>
        <taxon>Spermatophyta</taxon>
        <taxon>Magnoliopsida</taxon>
        <taxon>eudicotyledons</taxon>
        <taxon>Gunneridae</taxon>
        <taxon>Pentapetalae</taxon>
        <taxon>rosids</taxon>
        <taxon>malvids</taxon>
        <taxon>Malvales</taxon>
        <taxon>Malvaceae</taxon>
        <taxon>Malvoideae</taxon>
        <taxon>Hibiscus</taxon>
    </lineage>
</organism>
<dbReference type="InterPro" id="IPR002885">
    <property type="entry name" value="PPR_rpt"/>
</dbReference>
<evidence type="ECO:0000256" key="1">
    <source>
        <dbReference type="ARBA" id="ARBA00022737"/>
    </source>
</evidence>
<keyword evidence="1" id="KW-0677">Repeat</keyword>
<proteinExistence type="predicted"/>
<dbReference type="PANTHER" id="PTHR47926">
    <property type="entry name" value="PENTATRICOPEPTIDE REPEAT-CONTAINING PROTEIN"/>
    <property type="match status" value="1"/>
</dbReference>
<evidence type="ECO:0000313" key="2">
    <source>
        <dbReference type="EMBL" id="KAK9013108.1"/>
    </source>
</evidence>
<dbReference type="Pfam" id="PF01535">
    <property type="entry name" value="PPR"/>
    <property type="match status" value="5"/>
</dbReference>
<dbReference type="PANTHER" id="PTHR47926:SF468">
    <property type="entry name" value="PENTATRICOPEPTIDE REPEAT-CONTAINING PROTEIN"/>
    <property type="match status" value="1"/>
</dbReference>
<dbReference type="Proteomes" id="UP001396334">
    <property type="component" value="Unassembled WGS sequence"/>
</dbReference>
<dbReference type="InterPro" id="IPR046960">
    <property type="entry name" value="PPR_At4g14850-like_plant"/>
</dbReference>
<keyword evidence="3" id="KW-1185">Reference proteome</keyword>
<gene>
    <name evidence="2" type="ORF">V6N11_041129</name>
</gene>
<dbReference type="NCBIfam" id="TIGR00756">
    <property type="entry name" value="PPR"/>
    <property type="match status" value="2"/>
</dbReference>
<sequence>MILGYSKWWKFDEALALLPSMHRSDVKFNESTFSTALSLCGRLQSLSLGKQIHCVVIKSGFENFELVGSSFLYFHANCFEMDEANRVFNELHDKTELWWNLMIAGYVESGLMREALDMLMKMPKRDGLVAAIADAKRIYDGATNPSLNASNSLIRGFISTGKIEDAELIFNRLVEANLVYSNMMIKEGGEIDKALKLFEETRGERNSVTWNSMMSGYIQNEQYKEALILMDSYGYAHHGLGSQAISLFEHMLENSVVPNGATFVGILSACAHAGLVFCKKLRSSLKRCQLKLMRLFGEFYSIPVGTAWTWKSVEGSTKAVQDHGRPHAAHYDSSIKVFSFADSSSLLKGGIGVVIRDIEGFVVGEAAIPLSNILDANLADALAAREGSLQDDEGRVFKHGIRSGEMKWSKKTLRECGPTCWKERK</sequence>
<comment type="caution">
    <text evidence="2">The sequence shown here is derived from an EMBL/GenBank/DDBJ whole genome shotgun (WGS) entry which is preliminary data.</text>
</comment>
<dbReference type="InterPro" id="IPR011990">
    <property type="entry name" value="TPR-like_helical_dom_sf"/>
</dbReference>
<reference evidence="2 3" key="1">
    <citation type="journal article" date="2024" name="G3 (Bethesda)">
        <title>Genome assembly of Hibiscus sabdariffa L. provides insights into metabolisms of medicinal natural products.</title>
        <authorList>
            <person name="Kim T."/>
        </authorList>
    </citation>
    <scope>NUCLEOTIDE SEQUENCE [LARGE SCALE GENOMIC DNA]</scope>
    <source>
        <strain evidence="2">TK-2024</strain>
        <tissue evidence="2">Old leaves</tissue>
    </source>
</reference>
<dbReference type="Gene3D" id="1.25.40.10">
    <property type="entry name" value="Tetratricopeptide repeat domain"/>
    <property type="match status" value="2"/>
</dbReference>
<protein>
    <recommendedName>
        <fullName evidence="4">Pentatricopeptide repeat-containing protein</fullName>
    </recommendedName>
</protein>